<comment type="similarity">
    <text evidence="1 7">Belongs to the GPN-loop GTPase family.</text>
</comment>
<evidence type="ECO:0000256" key="5">
    <source>
        <dbReference type="ARBA" id="ARBA00022801"/>
    </source>
</evidence>
<feature type="region of interest" description="Disordered" evidence="8">
    <location>
        <begin position="1"/>
        <end position="43"/>
    </location>
</feature>
<gene>
    <name evidence="9" type="ORF">ALEPTO_LOCUS1100</name>
</gene>
<keyword evidence="6 7" id="KW-0342">GTP-binding</keyword>
<dbReference type="GO" id="GO:0005634">
    <property type="term" value="C:nucleus"/>
    <property type="evidence" value="ECO:0007669"/>
    <property type="project" value="UniProtKB-SubCell"/>
</dbReference>
<dbReference type="PRINTS" id="PR00449">
    <property type="entry name" value="RASTRNSFRMNG"/>
</dbReference>
<reference evidence="9" key="1">
    <citation type="submission" date="2021-06" db="EMBL/GenBank/DDBJ databases">
        <authorList>
            <person name="Kallberg Y."/>
            <person name="Tangrot J."/>
            <person name="Rosling A."/>
        </authorList>
    </citation>
    <scope>NUCLEOTIDE SEQUENCE</scope>
    <source>
        <strain evidence="9">FL130A</strain>
    </source>
</reference>
<organism evidence="9 10">
    <name type="scientific">Ambispora leptoticha</name>
    <dbReference type="NCBI Taxonomy" id="144679"/>
    <lineage>
        <taxon>Eukaryota</taxon>
        <taxon>Fungi</taxon>
        <taxon>Fungi incertae sedis</taxon>
        <taxon>Mucoromycota</taxon>
        <taxon>Glomeromycotina</taxon>
        <taxon>Glomeromycetes</taxon>
        <taxon>Archaeosporales</taxon>
        <taxon>Ambisporaceae</taxon>
        <taxon>Ambispora</taxon>
    </lineage>
</organism>
<dbReference type="GO" id="GO:0003924">
    <property type="term" value="F:GTPase activity"/>
    <property type="evidence" value="ECO:0007669"/>
    <property type="project" value="InterPro"/>
</dbReference>
<evidence type="ECO:0000256" key="7">
    <source>
        <dbReference type="RuleBase" id="RU365059"/>
    </source>
</evidence>
<evidence type="ECO:0000313" key="9">
    <source>
        <dbReference type="EMBL" id="CAG8452646.1"/>
    </source>
</evidence>
<evidence type="ECO:0000256" key="4">
    <source>
        <dbReference type="ARBA" id="ARBA00022741"/>
    </source>
</evidence>
<dbReference type="AlphaFoldDB" id="A0A9N8VEG6"/>
<evidence type="ECO:0000256" key="8">
    <source>
        <dbReference type="SAM" id="MobiDB-lite"/>
    </source>
</evidence>
<dbReference type="PANTHER" id="PTHR21231">
    <property type="entry name" value="XPA-BINDING PROTEIN 1-RELATED"/>
    <property type="match status" value="1"/>
</dbReference>
<dbReference type="FunFam" id="3.40.50.300:FF:000579">
    <property type="entry name" value="GPN-loop GTPase"/>
    <property type="match status" value="1"/>
</dbReference>
<feature type="compositionally biased region" description="Low complexity" evidence="8">
    <location>
        <begin position="1"/>
        <end position="16"/>
    </location>
</feature>
<keyword evidence="5 7" id="KW-0378">Hydrolase</keyword>
<evidence type="ECO:0000256" key="6">
    <source>
        <dbReference type="ARBA" id="ARBA00023134"/>
    </source>
</evidence>
<dbReference type="CDD" id="cd17870">
    <property type="entry name" value="GPN1"/>
    <property type="match status" value="1"/>
</dbReference>
<evidence type="ECO:0000256" key="1">
    <source>
        <dbReference type="ARBA" id="ARBA00005290"/>
    </source>
</evidence>
<feature type="compositionally biased region" description="Basic and acidic residues" evidence="8">
    <location>
        <begin position="326"/>
        <end position="335"/>
    </location>
</feature>
<dbReference type="SUPFAM" id="SSF52540">
    <property type="entry name" value="P-loop containing nucleoside triphosphate hydrolases"/>
    <property type="match status" value="1"/>
</dbReference>
<keyword evidence="4 7" id="KW-0547">Nucleotide-binding</keyword>
<comment type="function">
    <text evidence="7">Small GTPase required for proper nuclear import of RNA polymerase II (RNAPII). May act at an RNAP assembly step prior to nuclear import.</text>
</comment>
<dbReference type="Pfam" id="PF03029">
    <property type="entry name" value="ATP_bind_1"/>
    <property type="match status" value="1"/>
</dbReference>
<feature type="compositionally biased region" description="Basic and acidic residues" evidence="8">
    <location>
        <begin position="353"/>
        <end position="371"/>
    </location>
</feature>
<protein>
    <recommendedName>
        <fullName evidence="7">GPN-loop GTPase</fullName>
        <ecNumber evidence="7">3.6.5.-</ecNumber>
    </recommendedName>
</protein>
<dbReference type="GO" id="GO:0005737">
    <property type="term" value="C:cytoplasm"/>
    <property type="evidence" value="ECO:0007669"/>
    <property type="project" value="UniProtKB-SubCell"/>
</dbReference>
<dbReference type="PANTHER" id="PTHR21231:SF8">
    <property type="entry name" value="GPN-LOOP GTPASE 1"/>
    <property type="match status" value="1"/>
</dbReference>
<feature type="compositionally biased region" description="Acidic residues" evidence="8">
    <location>
        <begin position="336"/>
        <end position="352"/>
    </location>
</feature>
<evidence type="ECO:0000256" key="3">
    <source>
        <dbReference type="ARBA" id="ARBA00022553"/>
    </source>
</evidence>
<comment type="subcellular location">
    <subcellularLocation>
        <location evidence="7">Cytoplasm</location>
    </subcellularLocation>
    <subcellularLocation>
        <location evidence="7">Nucleus</location>
    </subcellularLocation>
</comment>
<dbReference type="OrthoDB" id="243313at2759"/>
<dbReference type="EC" id="3.6.5.-" evidence="7"/>
<dbReference type="InterPro" id="IPR027417">
    <property type="entry name" value="P-loop_NTPase"/>
</dbReference>
<name>A0A9N8VEG6_9GLOM</name>
<evidence type="ECO:0000256" key="2">
    <source>
        <dbReference type="ARBA" id="ARBA00022490"/>
    </source>
</evidence>
<dbReference type="InterPro" id="IPR004130">
    <property type="entry name" value="Gpn"/>
</dbReference>
<dbReference type="Gene3D" id="3.40.50.300">
    <property type="entry name" value="P-loop containing nucleotide triphosphate hydrolases"/>
    <property type="match status" value="1"/>
</dbReference>
<accession>A0A9N8VEG6</accession>
<feature type="compositionally biased region" description="Low complexity" evidence="8">
    <location>
        <begin position="25"/>
        <end position="39"/>
    </location>
</feature>
<comment type="subunit">
    <text evidence="7">Binds to RNA polymerase II.</text>
</comment>
<dbReference type="InterPro" id="IPR030230">
    <property type="entry name" value="Gpn1/Npa3/XAB1"/>
</dbReference>
<keyword evidence="10" id="KW-1185">Reference proteome</keyword>
<keyword evidence="2 7" id="KW-0963">Cytoplasm</keyword>
<keyword evidence="3" id="KW-0597">Phosphoprotein</keyword>
<feature type="region of interest" description="Disordered" evidence="8">
    <location>
        <begin position="311"/>
        <end position="385"/>
    </location>
</feature>
<dbReference type="Proteomes" id="UP000789508">
    <property type="component" value="Unassembled WGS sequence"/>
</dbReference>
<comment type="caution">
    <text evidence="9">The sequence shown here is derived from an EMBL/GenBank/DDBJ whole genome shotgun (WGS) entry which is preliminary data.</text>
</comment>
<dbReference type="EMBL" id="CAJVPS010000104">
    <property type="protein sequence ID" value="CAG8452646.1"/>
    <property type="molecule type" value="Genomic_DNA"/>
</dbReference>
<sequence>MESSNAASSSSSSSAAQRESLTNIPPTASTSTQPSQASAIPNEIPTKKQPVVLLCIGMAGSGKTTFMQRLNAHLHSIKKPPYVINLDPAVTQLPFTANIDIRDTINYKEVMKQYNLGPNGGILTSLNLFTTKFDQVLDYVAKRAPTLDHIILDTPGQIEIFTWSASGAIITDALAATYPCVVAYIIDTPRTTNPATFMSNMLYACSILYKTKLPFILVFNKIDVVSHEFAVKWMTDFEAFQLALQKETSYMNTLMHSMSLMLDEFYQHLRLVGVSAMTGEGINEFFEAIDKAVEEYETEYKPEIERLIREKAERQENEKQAQINKLMKDMDVSGKDEDEDEDDEDYDDDTFKEEDYKEIERHQKKLDDQSFKRWLSQANEGGGGI</sequence>
<evidence type="ECO:0000313" key="10">
    <source>
        <dbReference type="Proteomes" id="UP000789508"/>
    </source>
</evidence>
<proteinExistence type="inferred from homology"/>
<dbReference type="GO" id="GO:0005525">
    <property type="term" value="F:GTP binding"/>
    <property type="evidence" value="ECO:0007669"/>
    <property type="project" value="UniProtKB-KW"/>
</dbReference>